<dbReference type="Proteomes" id="UP000050454">
    <property type="component" value="Unassembled WGS sequence"/>
</dbReference>
<organism evidence="2 3">
    <name type="scientific">Jiulongibacter sediminis</name>
    <dbReference type="NCBI Taxonomy" id="1605367"/>
    <lineage>
        <taxon>Bacteria</taxon>
        <taxon>Pseudomonadati</taxon>
        <taxon>Bacteroidota</taxon>
        <taxon>Cytophagia</taxon>
        <taxon>Cytophagales</taxon>
        <taxon>Leadbetterellaceae</taxon>
        <taxon>Jiulongibacter</taxon>
    </lineage>
</organism>
<proteinExistence type="predicted"/>
<dbReference type="GO" id="GO:0016020">
    <property type="term" value="C:membrane"/>
    <property type="evidence" value="ECO:0007669"/>
    <property type="project" value="InterPro"/>
</dbReference>
<dbReference type="EMBL" id="LGTQ01000006">
    <property type="protein sequence ID" value="KPM48761.1"/>
    <property type="molecule type" value="Genomic_DNA"/>
</dbReference>
<keyword evidence="1" id="KW-1133">Transmembrane helix</keyword>
<feature type="transmembrane region" description="Helical" evidence="1">
    <location>
        <begin position="16"/>
        <end position="40"/>
    </location>
</feature>
<keyword evidence="3" id="KW-1185">Reference proteome</keyword>
<evidence type="ECO:0000313" key="2">
    <source>
        <dbReference type="EMBL" id="KPM48761.1"/>
    </source>
</evidence>
<dbReference type="STRING" id="1605367.AFM12_09275"/>
<feature type="transmembrane region" description="Helical" evidence="1">
    <location>
        <begin position="60"/>
        <end position="82"/>
    </location>
</feature>
<accession>A0A0P7C3B5</accession>
<protein>
    <submittedName>
        <fullName evidence="2">Succinate dehydrogenase</fullName>
    </submittedName>
</protein>
<feature type="transmembrane region" description="Helical" evidence="1">
    <location>
        <begin position="103"/>
        <end position="121"/>
    </location>
</feature>
<keyword evidence="1" id="KW-0472">Membrane</keyword>
<feature type="transmembrane region" description="Helical" evidence="1">
    <location>
        <begin position="195"/>
        <end position="215"/>
    </location>
</feature>
<comment type="caution">
    <text evidence="2">The sequence shown here is derived from an EMBL/GenBank/DDBJ whole genome shotgun (WGS) entry which is preliminary data.</text>
</comment>
<dbReference type="InterPro" id="IPR034804">
    <property type="entry name" value="SQR/QFR_C/D"/>
</dbReference>
<dbReference type="Gene3D" id="1.20.1300.10">
    <property type="entry name" value="Fumarate reductase/succinate dehydrogenase, transmembrane subunit"/>
    <property type="match status" value="1"/>
</dbReference>
<dbReference type="InterPro" id="IPR011138">
    <property type="entry name" value="Cytochrome_b-558"/>
</dbReference>
<dbReference type="NCBIfam" id="TIGR02046">
    <property type="entry name" value="sdhC_b558_fam"/>
    <property type="match status" value="1"/>
</dbReference>
<reference evidence="2 3" key="1">
    <citation type="submission" date="2015-07" db="EMBL/GenBank/DDBJ databases">
        <title>The draft genome sequence of Leadbetterella sp. JN14-9.</title>
        <authorList>
            <person name="Liu Y."/>
            <person name="Du J."/>
            <person name="Shao Z."/>
        </authorList>
    </citation>
    <scope>NUCLEOTIDE SEQUENCE [LARGE SCALE GENOMIC DNA]</scope>
    <source>
        <strain evidence="2 3">JN14-9</strain>
    </source>
</reference>
<dbReference type="CDD" id="cd03498">
    <property type="entry name" value="SQR_TypeB_2_TM"/>
    <property type="match status" value="1"/>
</dbReference>
<sequence>MSWLTKTLSSSIGKKVLMAITGLFLCSFLIIHLMGNLQLFKDDGGYAFNTYTVFMTTNPLIKTVSYVLYFSILFHAVWGIYLEYQNKKARPQGYAMSKNQGSLASRNMAILGTIIFVYIAVHLGDFWYEYKFGHLPYVTYTESLSTGEVTAIETLPDSYTQEVKMLETFNEAEGTKSITVKDLYVEAEEAFSKPLLVIFYVISMVVLGFHLLHGFQSGFQTLGLNHPKYNPLIKKVGIWVFAILIPFAFAVIPVYFLIK</sequence>
<dbReference type="PATRIC" id="fig|1605367.3.peg.3240"/>
<name>A0A0P7C3B5_9BACT</name>
<feature type="transmembrane region" description="Helical" evidence="1">
    <location>
        <begin position="236"/>
        <end position="258"/>
    </location>
</feature>
<dbReference type="OrthoDB" id="9802842at2"/>
<keyword evidence="1" id="KW-0812">Transmembrane</keyword>
<evidence type="ECO:0000313" key="3">
    <source>
        <dbReference type="Proteomes" id="UP000050454"/>
    </source>
</evidence>
<dbReference type="RefSeq" id="WP_055147038.1">
    <property type="nucleotide sequence ID" value="NZ_JXSZ01000006.1"/>
</dbReference>
<dbReference type="SUPFAM" id="SSF81343">
    <property type="entry name" value="Fumarate reductase respiratory complex transmembrane subunits"/>
    <property type="match status" value="1"/>
</dbReference>
<dbReference type="AlphaFoldDB" id="A0A0P7C3B5"/>
<gene>
    <name evidence="2" type="ORF">AFM12_09275</name>
</gene>
<evidence type="ECO:0000256" key="1">
    <source>
        <dbReference type="SAM" id="Phobius"/>
    </source>
</evidence>